<evidence type="ECO:0000313" key="1">
    <source>
        <dbReference type="EMBL" id="RNG30454.1"/>
    </source>
</evidence>
<dbReference type="Proteomes" id="UP000275401">
    <property type="component" value="Unassembled WGS sequence"/>
</dbReference>
<name>A0A3M8WL65_9ACTN</name>
<dbReference type="EMBL" id="RIBZ01000138">
    <property type="protein sequence ID" value="RNG30454.1"/>
    <property type="molecule type" value="Genomic_DNA"/>
</dbReference>
<proteinExistence type="predicted"/>
<dbReference type="AlphaFoldDB" id="A0A3M8WL65"/>
<sequence length="234" mass="25075">MSLMSKSDISLATAVHRLVQWVGDGRALTSTGKLRVSDGQYLVSLLDTGDHPQGGAGLRRLSSTDNLPTLRYLLELTIEAGLLRIQRGRLLQVKKHAQQAATAEGVRQLLVENVHRTAPETLAPVFDRPDLGNAALKALWGELSEAEEAPLAISELAEVLWNAVAADPDVIELWPVGKQDEAKAHFAELTASVLLEYAQLGALATNSELTIVQLTAGGAREVERLGATGVPVPR</sequence>
<accession>A0A3M8WL65</accession>
<protein>
    <submittedName>
        <fullName evidence="1">Uncharacterized protein</fullName>
    </submittedName>
</protein>
<keyword evidence="2" id="KW-1185">Reference proteome</keyword>
<organism evidence="1 2">
    <name type="scientific">Streptomyces botrytidirepellens</name>
    <dbReference type="NCBI Taxonomy" id="2486417"/>
    <lineage>
        <taxon>Bacteria</taxon>
        <taxon>Bacillati</taxon>
        <taxon>Actinomycetota</taxon>
        <taxon>Actinomycetes</taxon>
        <taxon>Kitasatosporales</taxon>
        <taxon>Streptomycetaceae</taxon>
        <taxon>Streptomyces</taxon>
    </lineage>
</organism>
<gene>
    <name evidence="1" type="ORF">EEJ42_10505</name>
</gene>
<evidence type="ECO:0000313" key="2">
    <source>
        <dbReference type="Proteomes" id="UP000275401"/>
    </source>
</evidence>
<reference evidence="1 2" key="1">
    <citation type="submission" date="2018-11" db="EMBL/GenBank/DDBJ databases">
        <title>The Potential of Streptomyces as Biocontrol Agents against the Tomato grey mould, Botrytis cinerea (Gray mold) Frontiers in Microbiology.</title>
        <authorList>
            <person name="Li D."/>
        </authorList>
    </citation>
    <scope>NUCLEOTIDE SEQUENCE [LARGE SCALE GENOMIC DNA]</scope>
    <source>
        <strain evidence="1 2">NEAU-LD23</strain>
    </source>
</reference>
<comment type="caution">
    <text evidence="1">The sequence shown here is derived from an EMBL/GenBank/DDBJ whole genome shotgun (WGS) entry which is preliminary data.</text>
</comment>